<dbReference type="PROSITE" id="PS50113">
    <property type="entry name" value="PAC"/>
    <property type="match status" value="1"/>
</dbReference>
<feature type="domain" description="PAC" evidence="2">
    <location>
        <begin position="256"/>
        <end position="308"/>
    </location>
</feature>
<dbReference type="SUPFAM" id="SSF55781">
    <property type="entry name" value="GAF domain-like"/>
    <property type="match status" value="1"/>
</dbReference>
<dbReference type="InterPro" id="IPR013655">
    <property type="entry name" value="PAS_fold_3"/>
</dbReference>
<dbReference type="InterPro" id="IPR029016">
    <property type="entry name" value="GAF-like_dom_sf"/>
</dbReference>
<dbReference type="SMART" id="SM00086">
    <property type="entry name" value="PAC"/>
    <property type="match status" value="1"/>
</dbReference>
<dbReference type="Gene3D" id="3.30.450.20">
    <property type="entry name" value="PAS domain"/>
    <property type="match status" value="1"/>
</dbReference>
<reference evidence="3 4" key="1">
    <citation type="submission" date="2022-03" db="EMBL/GenBank/DDBJ databases">
        <title>Genomic signatures underlying metal tolerance in selected Arctic bacterial isolates.</title>
        <authorList>
            <person name="Thomas F.A."/>
            <person name="Venkatachalam S."/>
            <person name="Krishnan K.P."/>
        </authorList>
    </citation>
    <scope>NUCLEOTIDE SEQUENCE [LARGE SCALE GENOMIC DNA]</scope>
    <source>
        <strain evidence="3 4">HM116</strain>
    </source>
</reference>
<keyword evidence="4" id="KW-1185">Reference proteome</keyword>
<feature type="domain" description="PAS" evidence="1">
    <location>
        <begin position="199"/>
        <end position="253"/>
    </location>
</feature>
<sequence length="449" mass="50523">MKAPPIPENEHERQRALDETHLIDDGPEARFDRFTRLARQIFSVPISLISLIDGDSQRFKSHQGLEATETPRNISFCGHAILTSSPLIVEDTLKDPRFADNPFVTNTPNIRFYAGVPLHTVNGYRIGTLCLIDTQPKRFAPQQVAMLSDLAATLEQLIHADEIKRQSCSNLEVELTASRDAMASLINNMPGVTYRCLPDEHWTMLYISGQVDRVSGYPAEELIGNKGICYADLIHPDDAPALENAVTAAMANNTEWHLEYRIQHRDGNWRWVEERGKCVKDDARHPAILEGFIVDITREKNTVSQLNKHHDALLLLNDIAFSSQDTLDGKINHALEISRQYLKMDLAILSQIESTVYTVRWMDADAGIALTAGQTFMLGQTWCQLIFSGKDKEQRELFLANAERSKFRNHPCYQSHPLGTYAGIVIEVEGQSFGTLNFSSGLARTESFD</sequence>
<dbReference type="Pfam" id="PF08447">
    <property type="entry name" value="PAS_3"/>
    <property type="match status" value="1"/>
</dbReference>
<dbReference type="SMART" id="SM00091">
    <property type="entry name" value="PAS"/>
    <property type="match status" value="1"/>
</dbReference>
<dbReference type="InterPro" id="IPR001610">
    <property type="entry name" value="PAC"/>
</dbReference>
<feature type="non-terminal residue" evidence="3">
    <location>
        <position position="449"/>
    </location>
</feature>
<dbReference type="RefSeq" id="WP_240717205.1">
    <property type="nucleotide sequence ID" value="NZ_JAKVTW010000003.1"/>
</dbReference>
<organism evidence="3 4">
    <name type="scientific">Vreelandella neptunia</name>
    <dbReference type="NCBI Taxonomy" id="115551"/>
    <lineage>
        <taxon>Bacteria</taxon>
        <taxon>Pseudomonadati</taxon>
        <taxon>Pseudomonadota</taxon>
        <taxon>Gammaproteobacteria</taxon>
        <taxon>Oceanospirillales</taxon>
        <taxon>Halomonadaceae</taxon>
        <taxon>Vreelandella</taxon>
    </lineage>
</organism>
<dbReference type="InterPro" id="IPR000014">
    <property type="entry name" value="PAS"/>
</dbReference>
<dbReference type="NCBIfam" id="TIGR00229">
    <property type="entry name" value="sensory_box"/>
    <property type="match status" value="1"/>
</dbReference>
<dbReference type="PANTHER" id="PTHR43102">
    <property type="entry name" value="SLR1143 PROTEIN"/>
    <property type="match status" value="1"/>
</dbReference>
<dbReference type="EMBL" id="JAKVTW010000003">
    <property type="protein sequence ID" value="MCH4810921.1"/>
    <property type="molecule type" value="Genomic_DNA"/>
</dbReference>
<evidence type="ECO:0000313" key="4">
    <source>
        <dbReference type="Proteomes" id="UP001320609"/>
    </source>
</evidence>
<dbReference type="PROSITE" id="PS50112">
    <property type="entry name" value="PAS"/>
    <property type="match status" value="1"/>
</dbReference>
<comment type="caution">
    <text evidence="3">The sequence shown here is derived from an EMBL/GenBank/DDBJ whole genome shotgun (WGS) entry which is preliminary data.</text>
</comment>
<dbReference type="PANTHER" id="PTHR43102:SF2">
    <property type="entry name" value="GAF DOMAIN-CONTAINING PROTEIN"/>
    <property type="match status" value="1"/>
</dbReference>
<dbReference type="Pfam" id="PF01590">
    <property type="entry name" value="GAF"/>
    <property type="match status" value="1"/>
</dbReference>
<protein>
    <submittedName>
        <fullName evidence="3">PAS domain-containing protein</fullName>
    </submittedName>
</protein>
<dbReference type="Gene3D" id="3.30.450.40">
    <property type="match status" value="1"/>
</dbReference>
<dbReference type="InterPro" id="IPR000700">
    <property type="entry name" value="PAS-assoc_C"/>
</dbReference>
<accession>A0ABS9S481</accession>
<evidence type="ECO:0000259" key="2">
    <source>
        <dbReference type="PROSITE" id="PS50113"/>
    </source>
</evidence>
<dbReference type="Proteomes" id="UP001320609">
    <property type="component" value="Unassembled WGS sequence"/>
</dbReference>
<dbReference type="InterPro" id="IPR035965">
    <property type="entry name" value="PAS-like_dom_sf"/>
</dbReference>
<gene>
    <name evidence="3" type="ORF">MLE19_06230</name>
</gene>
<name>A0ABS9S481_9GAMM</name>
<dbReference type="CDD" id="cd00130">
    <property type="entry name" value="PAS"/>
    <property type="match status" value="1"/>
</dbReference>
<evidence type="ECO:0000313" key="3">
    <source>
        <dbReference type="EMBL" id="MCH4810921.1"/>
    </source>
</evidence>
<proteinExistence type="predicted"/>
<evidence type="ECO:0000259" key="1">
    <source>
        <dbReference type="PROSITE" id="PS50112"/>
    </source>
</evidence>
<dbReference type="SMART" id="SM00065">
    <property type="entry name" value="GAF"/>
    <property type="match status" value="1"/>
</dbReference>
<dbReference type="SUPFAM" id="SSF55785">
    <property type="entry name" value="PYP-like sensor domain (PAS domain)"/>
    <property type="match status" value="1"/>
</dbReference>
<dbReference type="InterPro" id="IPR003018">
    <property type="entry name" value="GAF"/>
</dbReference>